<gene>
    <name evidence="1" type="ORF">KIN20_018008</name>
</gene>
<evidence type="ECO:0000313" key="2">
    <source>
        <dbReference type="Proteomes" id="UP001196413"/>
    </source>
</evidence>
<accession>A0AAD5N0K6</accession>
<reference evidence="1" key="1">
    <citation type="submission" date="2021-06" db="EMBL/GenBank/DDBJ databases">
        <title>Parelaphostrongylus tenuis whole genome reference sequence.</title>
        <authorList>
            <person name="Garwood T.J."/>
            <person name="Larsen P.A."/>
            <person name="Fountain-Jones N.M."/>
            <person name="Garbe J.R."/>
            <person name="Macchietto M.G."/>
            <person name="Kania S.A."/>
            <person name="Gerhold R.W."/>
            <person name="Richards J.E."/>
            <person name="Wolf T.M."/>
        </authorList>
    </citation>
    <scope>NUCLEOTIDE SEQUENCE</scope>
    <source>
        <strain evidence="1">MNPRO001-30</strain>
        <tissue evidence="1">Meninges</tissue>
    </source>
</reference>
<proteinExistence type="predicted"/>
<keyword evidence="2" id="KW-1185">Reference proteome</keyword>
<dbReference type="Proteomes" id="UP001196413">
    <property type="component" value="Unassembled WGS sequence"/>
</dbReference>
<name>A0AAD5N0K6_PARTN</name>
<dbReference type="AlphaFoldDB" id="A0AAD5N0K6"/>
<evidence type="ECO:0000313" key="1">
    <source>
        <dbReference type="EMBL" id="KAJ1359316.1"/>
    </source>
</evidence>
<dbReference type="EMBL" id="JAHQIW010003596">
    <property type="protein sequence ID" value="KAJ1359316.1"/>
    <property type="molecule type" value="Genomic_DNA"/>
</dbReference>
<comment type="caution">
    <text evidence="1">The sequence shown here is derived from an EMBL/GenBank/DDBJ whole genome shotgun (WGS) entry which is preliminary data.</text>
</comment>
<protein>
    <submittedName>
        <fullName evidence="1">Uncharacterized protein</fullName>
    </submittedName>
</protein>
<sequence length="101" mass="11400">MNVMNNQKVHMLRYVAVLRTCSGPHIVPPTLNTYKMRDRITVNFSRKVIRMQKPAKSMIYSHFSARVPPAFAPPEKEHFSSLAETSRLALSAISGKFHGAC</sequence>
<organism evidence="1 2">
    <name type="scientific">Parelaphostrongylus tenuis</name>
    <name type="common">Meningeal worm</name>
    <dbReference type="NCBI Taxonomy" id="148309"/>
    <lineage>
        <taxon>Eukaryota</taxon>
        <taxon>Metazoa</taxon>
        <taxon>Ecdysozoa</taxon>
        <taxon>Nematoda</taxon>
        <taxon>Chromadorea</taxon>
        <taxon>Rhabditida</taxon>
        <taxon>Rhabditina</taxon>
        <taxon>Rhabditomorpha</taxon>
        <taxon>Strongyloidea</taxon>
        <taxon>Metastrongylidae</taxon>
        <taxon>Parelaphostrongylus</taxon>
    </lineage>
</organism>